<protein>
    <submittedName>
        <fullName evidence="3">TIM-barrel fold metal-dependent hydrolase</fullName>
    </submittedName>
</protein>
<organism evidence="3 4">
    <name type="scientific">Rhodobium gokarnense</name>
    <dbReference type="NCBI Taxonomy" id="364296"/>
    <lineage>
        <taxon>Bacteria</taxon>
        <taxon>Pseudomonadati</taxon>
        <taxon>Pseudomonadota</taxon>
        <taxon>Alphaproteobacteria</taxon>
        <taxon>Hyphomicrobiales</taxon>
        <taxon>Rhodobiaceae</taxon>
        <taxon>Rhodobium</taxon>
    </lineage>
</organism>
<dbReference type="Pfam" id="PF04909">
    <property type="entry name" value="Amidohydro_2"/>
    <property type="match status" value="1"/>
</dbReference>
<dbReference type="PANTHER" id="PTHR43569:SF1">
    <property type="entry name" value="BLL3371 PROTEIN"/>
    <property type="match status" value="1"/>
</dbReference>
<dbReference type="Gene3D" id="3.20.20.140">
    <property type="entry name" value="Metal-dependent hydrolases"/>
    <property type="match status" value="1"/>
</dbReference>
<comment type="caution">
    <text evidence="3">The sequence shown here is derived from an EMBL/GenBank/DDBJ whole genome shotgun (WGS) entry which is preliminary data.</text>
</comment>
<proteinExistence type="inferred from homology"/>
<dbReference type="InterPro" id="IPR006680">
    <property type="entry name" value="Amidohydro-rel"/>
</dbReference>
<dbReference type="GO" id="GO:0016787">
    <property type="term" value="F:hydrolase activity"/>
    <property type="evidence" value="ECO:0007669"/>
    <property type="project" value="UniProtKB-KW"/>
</dbReference>
<dbReference type="InterPro" id="IPR052350">
    <property type="entry name" value="Metallo-dep_Lactonases"/>
</dbReference>
<evidence type="ECO:0000313" key="3">
    <source>
        <dbReference type="EMBL" id="MCW2309022.1"/>
    </source>
</evidence>
<dbReference type="InterPro" id="IPR032466">
    <property type="entry name" value="Metal_Hydrolase"/>
</dbReference>
<name>A0ABT3HF52_9HYPH</name>
<dbReference type="SUPFAM" id="SSF51556">
    <property type="entry name" value="Metallo-dependent hydrolases"/>
    <property type="match status" value="1"/>
</dbReference>
<evidence type="ECO:0000256" key="1">
    <source>
        <dbReference type="ARBA" id="ARBA00038310"/>
    </source>
</evidence>
<accession>A0ABT3HF52</accession>
<evidence type="ECO:0000313" key="4">
    <source>
        <dbReference type="Proteomes" id="UP001209755"/>
    </source>
</evidence>
<reference evidence="4" key="1">
    <citation type="submission" date="2023-07" db="EMBL/GenBank/DDBJ databases">
        <title>Genome sequencing of Purple Non-Sulfur Bacteria from various extreme environments.</title>
        <authorList>
            <person name="Mayer M."/>
        </authorList>
    </citation>
    <scope>NUCLEOTIDE SEQUENCE [LARGE SCALE GENOMIC DNA]</scope>
    <source>
        <strain evidence="4">DSM 17935</strain>
    </source>
</reference>
<keyword evidence="3" id="KW-0378">Hydrolase</keyword>
<gene>
    <name evidence="3" type="ORF">M2319_003373</name>
</gene>
<dbReference type="EMBL" id="JAOQNS010000010">
    <property type="protein sequence ID" value="MCW2309022.1"/>
    <property type="molecule type" value="Genomic_DNA"/>
</dbReference>
<feature type="domain" description="Amidohydrolase-related" evidence="2">
    <location>
        <begin position="6"/>
        <end position="295"/>
    </location>
</feature>
<comment type="similarity">
    <text evidence="1">Belongs to the metallo-dependent hydrolases superfamily.</text>
</comment>
<keyword evidence="4" id="KW-1185">Reference proteome</keyword>
<dbReference type="Proteomes" id="UP001209755">
    <property type="component" value="Unassembled WGS sequence"/>
</dbReference>
<dbReference type="RefSeq" id="WP_264602615.1">
    <property type="nucleotide sequence ID" value="NZ_JAOQNS010000010.1"/>
</dbReference>
<evidence type="ECO:0000259" key="2">
    <source>
        <dbReference type="Pfam" id="PF04909"/>
    </source>
</evidence>
<dbReference type="PANTHER" id="PTHR43569">
    <property type="entry name" value="AMIDOHYDROLASE"/>
    <property type="match status" value="1"/>
</dbReference>
<sequence>MTLPIVDAHHHVWRLADQPWLQGPPVPRIFGEYDPIKRDYPMAEYLDDIKGSNVVKSVYVQTNWAKDRAVEEVEWVQSIADETGWPHGIVGFVDFFADTALETLQQHARSPLMRGVRQQLHWHENPQYRFASGPNDMASETFRANLAHLQEFGWLFELQVFAPQMADAADLVKAFPDITFVLEHAGMLEDTSDKGRADWREGMKRLAEHANVHTKLSGLGTFVHENDPEHIAKIFADTVEIFGAERCVWGSNFPIEKLWTDYASLADAARAAVAGLPEASARAILHDNAVTLYGLDSAG</sequence>